<evidence type="ECO:0000256" key="6">
    <source>
        <dbReference type="RuleBase" id="RU362042"/>
    </source>
</evidence>
<comment type="catalytic activity">
    <reaction evidence="1 6">
        <text>Cleavage of hydrophobic, N-terminal signal or leader sequences from secreted and periplasmic proteins.</text>
        <dbReference type="EC" id="3.4.21.89"/>
    </reaction>
</comment>
<dbReference type="Pfam" id="PF10502">
    <property type="entry name" value="Peptidase_S26"/>
    <property type="match status" value="1"/>
</dbReference>
<evidence type="ECO:0000259" key="7">
    <source>
        <dbReference type="Pfam" id="PF10502"/>
    </source>
</evidence>
<comment type="subcellular location">
    <subcellularLocation>
        <location evidence="2">Cell membrane</location>
        <topology evidence="2">Single-pass type II membrane protein</topology>
    </subcellularLocation>
    <subcellularLocation>
        <location evidence="6">Membrane</location>
        <topology evidence="6">Single-pass type II membrane protein</topology>
    </subcellularLocation>
</comment>
<dbReference type="SUPFAM" id="SSF51306">
    <property type="entry name" value="LexA/Signal peptidase"/>
    <property type="match status" value="1"/>
</dbReference>
<dbReference type="InterPro" id="IPR019757">
    <property type="entry name" value="Pept_S26A_signal_pept_1_Lys-AS"/>
</dbReference>
<evidence type="ECO:0000313" key="8">
    <source>
        <dbReference type="EMBL" id="MBM6878968.1"/>
    </source>
</evidence>
<comment type="similarity">
    <text evidence="3 6">Belongs to the peptidase S26 family.</text>
</comment>
<organism evidence="8 9">
    <name type="scientific">Anaerotignum lactatifermentans</name>
    <dbReference type="NCBI Taxonomy" id="160404"/>
    <lineage>
        <taxon>Bacteria</taxon>
        <taxon>Bacillati</taxon>
        <taxon>Bacillota</taxon>
        <taxon>Clostridia</taxon>
        <taxon>Lachnospirales</taxon>
        <taxon>Anaerotignaceae</taxon>
        <taxon>Anaerotignum</taxon>
    </lineage>
</organism>
<dbReference type="EMBL" id="JACSNV010000033">
    <property type="protein sequence ID" value="MBM6878968.1"/>
    <property type="molecule type" value="Genomic_DNA"/>
</dbReference>
<keyword evidence="6" id="KW-1133">Transmembrane helix</keyword>
<evidence type="ECO:0000313" key="9">
    <source>
        <dbReference type="Proteomes" id="UP000729290"/>
    </source>
</evidence>
<evidence type="ECO:0000256" key="5">
    <source>
        <dbReference type="ARBA" id="ARBA00022801"/>
    </source>
</evidence>
<keyword evidence="5 6" id="KW-0378">Hydrolase</keyword>
<evidence type="ECO:0000256" key="2">
    <source>
        <dbReference type="ARBA" id="ARBA00004401"/>
    </source>
</evidence>
<dbReference type="RefSeq" id="WP_205134602.1">
    <property type="nucleotide sequence ID" value="NZ_JACSNT010000031.1"/>
</dbReference>
<protein>
    <recommendedName>
        <fullName evidence="4 6">Signal peptidase I</fullName>
        <ecNumber evidence="4 6">3.4.21.89</ecNumber>
    </recommendedName>
</protein>
<dbReference type="InterPro" id="IPR019758">
    <property type="entry name" value="Pept_S26A_signal_pept_1_CS"/>
</dbReference>
<name>A0ABS2GE89_9FIRM</name>
<dbReference type="PRINTS" id="PR00727">
    <property type="entry name" value="LEADERPTASE"/>
</dbReference>
<proteinExistence type="inferred from homology"/>
<dbReference type="InterPro" id="IPR019533">
    <property type="entry name" value="Peptidase_S26"/>
</dbReference>
<dbReference type="EC" id="3.4.21.89" evidence="4 6"/>
<evidence type="ECO:0000256" key="3">
    <source>
        <dbReference type="ARBA" id="ARBA00009370"/>
    </source>
</evidence>
<keyword evidence="6" id="KW-0812">Transmembrane</keyword>
<dbReference type="NCBIfam" id="TIGR02227">
    <property type="entry name" value="sigpep_I_bact"/>
    <property type="match status" value="1"/>
</dbReference>
<reference evidence="8 9" key="1">
    <citation type="journal article" date="2021" name="Sci. Rep.">
        <title>The distribution of antibiotic resistance genes in chicken gut microbiota commensals.</title>
        <authorList>
            <person name="Juricova H."/>
            <person name="Matiasovicova J."/>
            <person name="Kubasova T."/>
            <person name="Cejkova D."/>
            <person name="Rychlik I."/>
        </authorList>
    </citation>
    <scope>NUCLEOTIDE SEQUENCE [LARGE SCALE GENOMIC DNA]</scope>
    <source>
        <strain evidence="8 9">An431b</strain>
    </source>
</reference>
<feature type="transmembrane region" description="Helical" evidence="6">
    <location>
        <begin position="12"/>
        <end position="32"/>
    </location>
</feature>
<sequence length="164" mass="18332">MQETIKEWGQVILRAAVVLLILFYFCWPVRILGSSMEPTYSDGNILCFSRITSMTGNYHRGDVVVFDYYAEGERQTVLKRIIAMGGDTIQILTDGVYVNGEQLEEPYILGETTGIADMTVPEGTVFVMGDHRDTSFDSRNMGVISMEDLKGKVIFSLFPPGKAK</sequence>
<gene>
    <name evidence="8" type="primary">lepB</name>
    <name evidence="8" type="ORF">H9X83_12610</name>
</gene>
<keyword evidence="6" id="KW-0472">Membrane</keyword>
<keyword evidence="9" id="KW-1185">Reference proteome</keyword>
<dbReference type="Proteomes" id="UP000729290">
    <property type="component" value="Unassembled WGS sequence"/>
</dbReference>
<dbReference type="PROSITE" id="PS00760">
    <property type="entry name" value="SPASE_I_2"/>
    <property type="match status" value="1"/>
</dbReference>
<dbReference type="InterPro" id="IPR000223">
    <property type="entry name" value="Pept_S26A_signal_pept_1"/>
</dbReference>
<dbReference type="PROSITE" id="PS00761">
    <property type="entry name" value="SPASE_I_3"/>
    <property type="match status" value="1"/>
</dbReference>
<evidence type="ECO:0000256" key="4">
    <source>
        <dbReference type="ARBA" id="ARBA00013208"/>
    </source>
</evidence>
<keyword evidence="6" id="KW-0645">Protease</keyword>
<dbReference type="PANTHER" id="PTHR43390:SF1">
    <property type="entry name" value="CHLOROPLAST PROCESSING PEPTIDASE"/>
    <property type="match status" value="1"/>
</dbReference>
<dbReference type="InterPro" id="IPR036286">
    <property type="entry name" value="LexA/Signal_pep-like_sf"/>
</dbReference>
<dbReference type="CDD" id="cd06530">
    <property type="entry name" value="S26_SPase_I"/>
    <property type="match status" value="1"/>
</dbReference>
<accession>A0ABS2GE89</accession>
<dbReference type="PANTHER" id="PTHR43390">
    <property type="entry name" value="SIGNAL PEPTIDASE I"/>
    <property type="match status" value="1"/>
</dbReference>
<dbReference type="GO" id="GO:0009003">
    <property type="term" value="F:signal peptidase activity"/>
    <property type="evidence" value="ECO:0007669"/>
    <property type="project" value="UniProtKB-EC"/>
</dbReference>
<comment type="caution">
    <text evidence="8">The sequence shown here is derived from an EMBL/GenBank/DDBJ whole genome shotgun (WGS) entry which is preliminary data.</text>
</comment>
<evidence type="ECO:0000256" key="1">
    <source>
        <dbReference type="ARBA" id="ARBA00000677"/>
    </source>
</evidence>
<dbReference type="Gene3D" id="2.10.109.10">
    <property type="entry name" value="Umud Fragment, subunit A"/>
    <property type="match status" value="1"/>
</dbReference>
<feature type="domain" description="Peptidase S26" evidence="7">
    <location>
        <begin position="6"/>
        <end position="157"/>
    </location>
</feature>